<organism evidence="2 3">
    <name type="scientific">Rodentibacter pneumotropicus</name>
    <dbReference type="NCBI Taxonomy" id="758"/>
    <lineage>
        <taxon>Bacteria</taxon>
        <taxon>Pseudomonadati</taxon>
        <taxon>Pseudomonadota</taxon>
        <taxon>Gammaproteobacteria</taxon>
        <taxon>Pasteurellales</taxon>
        <taxon>Pasteurellaceae</taxon>
        <taxon>Rodentibacter</taxon>
    </lineage>
</organism>
<comment type="caution">
    <text evidence="2">The sequence shown here is derived from an EMBL/GenBank/DDBJ whole genome shotgun (WGS) entry which is preliminary data.</text>
</comment>
<name>A0AAW5L9W9_9PAST</name>
<dbReference type="Proteomes" id="UP001206350">
    <property type="component" value="Unassembled WGS sequence"/>
</dbReference>
<keyword evidence="1" id="KW-0732">Signal</keyword>
<gene>
    <name evidence="2" type="ORF">MUU45_000354</name>
</gene>
<sequence>MKKIVMILLATFTLGTFSSFANAGRCDHSWQYAKDGSVCGDRAADRRPGGR</sequence>
<feature type="chain" id="PRO_5043689171" evidence="1">
    <location>
        <begin position="24"/>
        <end position="51"/>
    </location>
</feature>
<evidence type="ECO:0000313" key="3">
    <source>
        <dbReference type="Proteomes" id="UP001206350"/>
    </source>
</evidence>
<accession>A0AAW5L9W9</accession>
<evidence type="ECO:0000256" key="1">
    <source>
        <dbReference type="SAM" id="SignalP"/>
    </source>
</evidence>
<dbReference type="AlphaFoldDB" id="A0AAW5L9W9"/>
<keyword evidence="3" id="KW-1185">Reference proteome</keyword>
<feature type="signal peptide" evidence="1">
    <location>
        <begin position="1"/>
        <end position="23"/>
    </location>
</feature>
<reference evidence="2 3" key="1">
    <citation type="journal article" date="2022" name="Microbiol. Spectr.">
        <title>Microbiota of the Pregnant Mouse: Characterization of the Bacterial Communities in the Oral Cavity, Lung, Intestine, and Vagina through Culture and DNA Sequencing.</title>
        <authorList>
            <person name="Greenberg J.M."/>
            <person name="Romero R."/>
            <person name="Winters A.D."/>
            <person name="Galaz J."/>
            <person name="Garcia-Flores V."/>
            <person name="Arenas-Hernandez M."/>
            <person name="Panzer J."/>
            <person name="Shaffer Z."/>
            <person name="Kracht D.J."/>
            <person name="Gomez-Lopez N."/>
            <person name="Theis K.R."/>
        </authorList>
    </citation>
    <scope>NUCLEOTIDE SEQUENCE [LARGE SCALE GENOMIC DNA]</scope>
    <source>
        <strain evidence="2 3">MAC-C1-H1</strain>
    </source>
</reference>
<proteinExistence type="predicted"/>
<protein>
    <submittedName>
        <fullName evidence="2">Uncharacterized protein</fullName>
    </submittedName>
</protein>
<evidence type="ECO:0000313" key="2">
    <source>
        <dbReference type="EMBL" id="MCQ9120547.1"/>
    </source>
</evidence>
<dbReference type="RefSeq" id="WP_165688401.1">
    <property type="nucleotide sequence ID" value="NZ_CAJUGY010000016.1"/>
</dbReference>
<dbReference type="EMBL" id="JALJCU010000008">
    <property type="protein sequence ID" value="MCQ9120547.1"/>
    <property type="molecule type" value="Genomic_DNA"/>
</dbReference>